<evidence type="ECO:0000256" key="1">
    <source>
        <dbReference type="SAM" id="SignalP"/>
    </source>
</evidence>
<proteinExistence type="predicted"/>
<dbReference type="InterPro" id="IPR050525">
    <property type="entry name" value="ECM_Assembly_Org"/>
</dbReference>
<keyword evidence="1" id="KW-0732">Signal</keyword>
<dbReference type="InterPro" id="IPR002557">
    <property type="entry name" value="Chitin-bd_dom"/>
</dbReference>
<protein>
    <submittedName>
        <fullName evidence="4">Uncharacterized protein</fullName>
    </submittedName>
</protein>
<reference evidence="4 5" key="1">
    <citation type="submission" date="2024-01" db="EMBL/GenBank/DDBJ databases">
        <title>The genome of the rayed Mediterranean limpet Patella caerulea (Linnaeus, 1758).</title>
        <authorList>
            <person name="Anh-Thu Weber A."/>
            <person name="Halstead-Nussloch G."/>
        </authorList>
    </citation>
    <scope>NUCLEOTIDE SEQUENCE [LARGE SCALE GENOMIC DNA]</scope>
    <source>
        <strain evidence="4">AATW-2023a</strain>
        <tissue evidence="4">Whole specimen</tissue>
    </source>
</reference>
<dbReference type="SMART" id="SM00494">
    <property type="entry name" value="ChtBD2"/>
    <property type="match status" value="3"/>
</dbReference>
<dbReference type="Proteomes" id="UP001347796">
    <property type="component" value="Unassembled WGS sequence"/>
</dbReference>
<dbReference type="SUPFAM" id="SSF57625">
    <property type="entry name" value="Invertebrate chitin-binding proteins"/>
    <property type="match status" value="2"/>
</dbReference>
<dbReference type="PROSITE" id="PS50234">
    <property type="entry name" value="VWFA"/>
    <property type="match status" value="2"/>
</dbReference>
<dbReference type="CDD" id="cd01450">
    <property type="entry name" value="vWFA_subfamily_ECM"/>
    <property type="match status" value="2"/>
</dbReference>
<gene>
    <name evidence="4" type="ORF">SNE40_003875</name>
</gene>
<dbReference type="GO" id="GO:0005576">
    <property type="term" value="C:extracellular region"/>
    <property type="evidence" value="ECO:0007669"/>
    <property type="project" value="InterPro"/>
</dbReference>
<accession>A0AAN8KCD9</accession>
<evidence type="ECO:0000259" key="3">
    <source>
        <dbReference type="PROSITE" id="PS50940"/>
    </source>
</evidence>
<dbReference type="SUPFAM" id="SSF53300">
    <property type="entry name" value="vWA-like"/>
    <property type="match status" value="2"/>
</dbReference>
<dbReference type="PRINTS" id="PR00453">
    <property type="entry name" value="VWFADOMAIN"/>
</dbReference>
<dbReference type="InterPro" id="IPR036465">
    <property type="entry name" value="vWFA_dom_sf"/>
</dbReference>
<dbReference type="PANTHER" id="PTHR24020">
    <property type="entry name" value="COLLAGEN ALPHA"/>
    <property type="match status" value="1"/>
</dbReference>
<feature type="domain" description="VWFA" evidence="2">
    <location>
        <begin position="334"/>
        <end position="503"/>
    </location>
</feature>
<comment type="caution">
    <text evidence="4">The sequence shown here is derived from an EMBL/GenBank/DDBJ whole genome shotgun (WGS) entry which is preliminary data.</text>
</comment>
<organism evidence="4 5">
    <name type="scientific">Patella caerulea</name>
    <name type="common">Rayed Mediterranean limpet</name>
    <dbReference type="NCBI Taxonomy" id="87958"/>
    <lineage>
        <taxon>Eukaryota</taxon>
        <taxon>Metazoa</taxon>
        <taxon>Spiralia</taxon>
        <taxon>Lophotrochozoa</taxon>
        <taxon>Mollusca</taxon>
        <taxon>Gastropoda</taxon>
        <taxon>Patellogastropoda</taxon>
        <taxon>Patelloidea</taxon>
        <taxon>Patellidae</taxon>
        <taxon>Patella</taxon>
    </lineage>
</organism>
<evidence type="ECO:0000313" key="5">
    <source>
        <dbReference type="Proteomes" id="UP001347796"/>
    </source>
</evidence>
<sequence length="747" mass="80571">MKELVLLVLVAAQYSITHAQIIACREQRFDVVALVDGSGSIASADFQKIKNSLEMFPAFLGLSGTERRFGVAVFSSDVTVPIPLTSNVAALMSDIASLQQPNRNTNTALGLTRVIEEFENFGIPENEKFIIVITDGVSNNMAQTLAVAASAKNMGITVISVGVGGGINVQELTGIASDPSQVIIAEDFDQLTPKLVDVIAMVCNDPDIGPCFGCILRNGIGYLPTDDCDKFLQCQISHPPIVEQCPFGTHWDQSALTCNYIGQVNCPNGRCVGQSDGHRFKVSGNCSQYYECEDEVQKPRACDDGFSFDTTTLMCVADRDCTAQISACREQRFDVFALVDGSGSIASADFQKIKNSLEMFPAFLGLSGTERRFGVAVFSSDVTVPIPLTSNVAALMSDIASLQQPQGSTNTALGLTRVIEEFENFGIPENKKNIIVITDGDSNNMAQTLDVAASAKNMGISLIAVGVGGGVNVPELVGIASDPSKVIIAEDFDQLTPKLVDVIAMVCDDNCELIEDPINVCVFGQMVHGQQITQNCPVGLRFDKTTCGCTIRSPTCAPAPPTCQPMVDIDFETAEPGEYDNFGAVIDTAAGTAYFNGSTSIRILRLSNVDFRKNLAIKVSYRVDYSTPTQRTEEEAVVTNGDCGKLSTIEITRTGDDTNLRATTFDAASTRTTTELVIDTQEDWRDVKLFFDKAEAKLFGEVNGDTEEGGFVGPIIRSQCAFQLGRGEGINNFRGWIRYIIVTECDH</sequence>
<dbReference type="SMART" id="SM00327">
    <property type="entry name" value="VWA"/>
    <property type="match status" value="2"/>
</dbReference>
<evidence type="ECO:0000313" key="4">
    <source>
        <dbReference type="EMBL" id="KAK6192403.1"/>
    </source>
</evidence>
<dbReference type="Gene3D" id="2.170.140.10">
    <property type="entry name" value="Chitin binding domain"/>
    <property type="match status" value="2"/>
</dbReference>
<dbReference type="GO" id="GO:0008061">
    <property type="term" value="F:chitin binding"/>
    <property type="evidence" value="ECO:0007669"/>
    <property type="project" value="InterPro"/>
</dbReference>
<dbReference type="Pfam" id="PF01607">
    <property type="entry name" value="CBM_14"/>
    <property type="match status" value="2"/>
</dbReference>
<evidence type="ECO:0000259" key="2">
    <source>
        <dbReference type="PROSITE" id="PS50234"/>
    </source>
</evidence>
<name>A0AAN8KCD9_PATCE</name>
<dbReference type="InterPro" id="IPR002035">
    <property type="entry name" value="VWF_A"/>
</dbReference>
<dbReference type="AlphaFoldDB" id="A0AAN8KCD9"/>
<feature type="domain" description="VWFA" evidence="2">
    <location>
        <begin position="30"/>
        <end position="199"/>
    </location>
</feature>
<feature type="domain" description="Chitin-binding type-2" evidence="3">
    <location>
        <begin position="268"/>
        <end position="323"/>
    </location>
</feature>
<dbReference type="Gene3D" id="3.40.50.410">
    <property type="entry name" value="von Willebrand factor, type A domain"/>
    <property type="match status" value="2"/>
</dbReference>
<dbReference type="EMBL" id="JAZGQO010000002">
    <property type="protein sequence ID" value="KAK6192403.1"/>
    <property type="molecule type" value="Genomic_DNA"/>
</dbReference>
<dbReference type="InterPro" id="IPR036508">
    <property type="entry name" value="Chitin-bd_dom_sf"/>
</dbReference>
<feature type="signal peptide" evidence="1">
    <location>
        <begin position="1"/>
        <end position="19"/>
    </location>
</feature>
<keyword evidence="5" id="KW-1185">Reference proteome</keyword>
<feature type="chain" id="PRO_5042906249" evidence="1">
    <location>
        <begin position="20"/>
        <end position="747"/>
    </location>
</feature>
<feature type="domain" description="Chitin-binding type-2" evidence="3">
    <location>
        <begin position="211"/>
        <end position="266"/>
    </location>
</feature>
<dbReference type="Pfam" id="PF00092">
    <property type="entry name" value="VWA"/>
    <property type="match status" value="2"/>
</dbReference>
<dbReference type="PROSITE" id="PS50940">
    <property type="entry name" value="CHIT_BIND_II"/>
    <property type="match status" value="2"/>
</dbReference>